<evidence type="ECO:0000256" key="1">
    <source>
        <dbReference type="SAM" id="Phobius"/>
    </source>
</evidence>
<proteinExistence type="predicted"/>
<keyword evidence="1" id="KW-1133">Transmembrane helix</keyword>
<feature type="transmembrane region" description="Helical" evidence="1">
    <location>
        <begin position="37"/>
        <end position="54"/>
    </location>
</feature>
<dbReference type="Proteomes" id="UP000229081">
    <property type="component" value="Chromosome"/>
</dbReference>
<evidence type="ECO:0000313" key="2">
    <source>
        <dbReference type="EMBL" id="ATY30596.1"/>
    </source>
</evidence>
<evidence type="ECO:0000313" key="3">
    <source>
        <dbReference type="Proteomes" id="UP000229081"/>
    </source>
</evidence>
<keyword evidence="1" id="KW-0472">Membrane</keyword>
<keyword evidence="1" id="KW-0812">Transmembrane</keyword>
<dbReference type="EMBL" id="CP024923">
    <property type="protein sequence ID" value="ATY30596.1"/>
    <property type="molecule type" value="Genomic_DNA"/>
</dbReference>
<dbReference type="OrthoDB" id="7594663at2"/>
<reference evidence="2 3" key="1">
    <citation type="submission" date="2017-11" db="EMBL/GenBank/DDBJ databases">
        <title>Complete genome sequence of Sphingomonas sp. Strain Cra20, a psychrotolerant potential plant growth promoting rhizobacteria.</title>
        <authorList>
            <person name="Luo Y."/>
        </authorList>
    </citation>
    <scope>NUCLEOTIDE SEQUENCE [LARGE SCALE GENOMIC DNA]</scope>
    <source>
        <strain evidence="2 3">Cra20</strain>
    </source>
</reference>
<dbReference type="KEGG" id="sphc:CVN68_00105"/>
<gene>
    <name evidence="2" type="ORF">CVN68_00105</name>
</gene>
<dbReference type="AlphaFoldDB" id="A0A2K8MDG7"/>
<name>A0A2K8MDG7_9SPHN</name>
<organism evidence="2 3">
    <name type="scientific">Sphingomonas psychrotolerans</name>
    <dbReference type="NCBI Taxonomy" id="1327635"/>
    <lineage>
        <taxon>Bacteria</taxon>
        <taxon>Pseudomonadati</taxon>
        <taxon>Pseudomonadota</taxon>
        <taxon>Alphaproteobacteria</taxon>
        <taxon>Sphingomonadales</taxon>
        <taxon>Sphingomonadaceae</taxon>
        <taxon>Sphingomonas</taxon>
    </lineage>
</organism>
<evidence type="ECO:0008006" key="4">
    <source>
        <dbReference type="Google" id="ProtNLM"/>
    </source>
</evidence>
<protein>
    <recommendedName>
        <fullName evidence="4">Transmembrane protein (PGPGW)</fullName>
    </recommendedName>
</protein>
<sequence>MPRARKSPVVRIVLLVTGFVLIAATPLVGIIPGPGGIFVFAAGLVLVLQNSNWARKRFARLKRRWPRFGHYSDMALRRRSFRQRQQRATDAAMAKAEAEMLGFPADPR</sequence>
<accession>A0A2K8MDG7</accession>
<feature type="transmembrane region" description="Helical" evidence="1">
    <location>
        <begin position="12"/>
        <end position="31"/>
    </location>
</feature>
<dbReference type="RefSeq" id="WP_100280411.1">
    <property type="nucleotide sequence ID" value="NZ_CP024923.1"/>
</dbReference>
<keyword evidence="3" id="KW-1185">Reference proteome</keyword>